<dbReference type="InterPro" id="IPR013783">
    <property type="entry name" value="Ig-like_fold"/>
</dbReference>
<dbReference type="InterPro" id="IPR008979">
    <property type="entry name" value="Galactose-bd-like_sf"/>
</dbReference>
<dbReference type="InterPro" id="IPR023230">
    <property type="entry name" value="Glyco_hydro_2_CS"/>
</dbReference>
<dbReference type="SUPFAM" id="SSF49785">
    <property type="entry name" value="Galactose-binding domain-like"/>
    <property type="match status" value="1"/>
</dbReference>
<comment type="caution">
    <text evidence="10">The sequence shown here is derived from an EMBL/GenBank/DDBJ whole genome shotgun (WGS) entry which is preliminary data.</text>
</comment>
<reference evidence="10" key="1">
    <citation type="submission" date="2020-10" db="EMBL/GenBank/DDBJ databases">
        <authorList>
            <person name="Gilroy R."/>
        </authorList>
    </citation>
    <scope>NUCLEOTIDE SEQUENCE</scope>
    <source>
        <strain evidence="10">ChiSxjej2B14-6234</strain>
    </source>
</reference>
<dbReference type="InterPro" id="IPR017853">
    <property type="entry name" value="GH"/>
</dbReference>
<evidence type="ECO:0000256" key="3">
    <source>
        <dbReference type="ARBA" id="ARBA00012756"/>
    </source>
</evidence>
<evidence type="ECO:0000256" key="8">
    <source>
        <dbReference type="RuleBase" id="RU361154"/>
    </source>
</evidence>
<protein>
    <recommendedName>
        <fullName evidence="4 8">Beta-galactosidase</fullName>
        <ecNumber evidence="3 8">3.2.1.23</ecNumber>
    </recommendedName>
    <alternativeName>
        <fullName evidence="7 8">Lactase</fullName>
    </alternativeName>
</protein>
<accession>A0A9D0Z9L3</accession>
<dbReference type="SUPFAM" id="SSF49303">
    <property type="entry name" value="beta-Galactosidase/glucuronidase domain"/>
    <property type="match status" value="2"/>
</dbReference>
<dbReference type="Pfam" id="PF00703">
    <property type="entry name" value="Glyco_hydro_2"/>
    <property type="match status" value="1"/>
</dbReference>
<keyword evidence="5 8" id="KW-0378">Hydrolase</keyword>
<evidence type="ECO:0000256" key="7">
    <source>
        <dbReference type="ARBA" id="ARBA00032230"/>
    </source>
</evidence>
<evidence type="ECO:0000256" key="4">
    <source>
        <dbReference type="ARBA" id="ARBA00013303"/>
    </source>
</evidence>
<dbReference type="GO" id="GO:0004565">
    <property type="term" value="F:beta-galactosidase activity"/>
    <property type="evidence" value="ECO:0007669"/>
    <property type="project" value="UniProtKB-EC"/>
</dbReference>
<reference evidence="10" key="2">
    <citation type="journal article" date="2021" name="PeerJ">
        <title>Extensive microbial diversity within the chicken gut microbiome revealed by metagenomics and culture.</title>
        <authorList>
            <person name="Gilroy R."/>
            <person name="Ravi A."/>
            <person name="Getino M."/>
            <person name="Pursley I."/>
            <person name="Horton D.L."/>
            <person name="Alikhan N.F."/>
            <person name="Baker D."/>
            <person name="Gharbi K."/>
            <person name="Hall N."/>
            <person name="Watson M."/>
            <person name="Adriaenssens E.M."/>
            <person name="Foster-Nyarko E."/>
            <person name="Jarju S."/>
            <person name="Secka A."/>
            <person name="Antonio M."/>
            <person name="Oren A."/>
            <person name="Chaudhuri R.R."/>
            <person name="La Ragione R."/>
            <person name="Hildebrand F."/>
            <person name="Pallen M.J."/>
        </authorList>
    </citation>
    <scope>NUCLEOTIDE SEQUENCE</scope>
    <source>
        <strain evidence="10">ChiSxjej2B14-6234</strain>
    </source>
</reference>
<dbReference type="Gene3D" id="3.20.20.80">
    <property type="entry name" value="Glycosidases"/>
    <property type="match status" value="1"/>
</dbReference>
<dbReference type="InterPro" id="IPR006102">
    <property type="entry name" value="Ig-like_GH2"/>
</dbReference>
<comment type="similarity">
    <text evidence="2 8">Belongs to the glycosyl hydrolase 2 family.</text>
</comment>
<evidence type="ECO:0000313" key="11">
    <source>
        <dbReference type="Proteomes" id="UP000886887"/>
    </source>
</evidence>
<dbReference type="InterPro" id="IPR050347">
    <property type="entry name" value="Bact_Beta-galactosidase"/>
</dbReference>
<sequence>MNRPSYTLSYLSDPEAFAVGRMEACSDHAVYASAQEACAGRSSLQKCLSGTWKFRYAERPALRPEGFYAPGYDVSGWNDITVPGHIQLQGYDRPHYVNTQYPWDGHEFLRPPQVSETYNPVGCYALDFTVPASWPKDGRVVLRFDGAETALYAWVNGTFLGYNEDSFTPAAFDVTDCLHEGVNRVCVEVYKRSSASYLQDQDFWRFSGLFRDVWLLCQPAKHLRDLFVTGELSDDFASAALRLRMKIDGAEGARVRVEVEGCDAVEADCAPEMDLRMPVEHPRLWSAEEPNLYRVRVTLMRGGETAEVCETNAGLRRFEMKDGLMLLNGKRIVFKGVDRHEFNCHTGRAITLEDMLWDVRCLKRNNINAVRTSHYPNDSRFYDLCDRYGLYLIDETNLESHGSWQKMGRIEPSWVVPGDRPEWQAAVLDRAKSMLERDKNHPSVLIWSCGNESFGGKDIYHMSEYFRQADPTRLVHYEGVFNDRRYNETSDMESRMYAKPQEVEAYLQQNPDKPFINCEYTHAMGNSCGGLCLYTALEDKYPQYQGGFIWDYIDQAIEVEENGERRLTYGGDFGDRPTDRHFCTNGIVFANRKVSPKMQEVKFLFQNVKLHVDERGVRVVNQNLFTSTAAYALTWELLREGVCVARGVQEADVPAGAEAYVALPVPQDLQPGEYALRCALCLKQATDWAEAGYAQMTGEHVFTVAGDVQAAQAAPAYRIAQGDVNVGAHGDHFSAIFSYQEGGLMSLRSDGTERLCTAPRPNLDRAHTDNDQGNGMPFRCAVWTMASHGMRAVKAESEQVNGELVVRYAYRLPAPLEMELGVTYTVLSDGAVRVRVDYPGAEGLPELPQLGMQLRLPARFGRVRYYGMGPQECYIDRECGASLGIYETTARENVTPYIRPQECGNRTGVRWMEAVDAAGHGVRVEMVDAPLQVSALPYTAQELDAATHQEELPPVRYTVLDVAGYRMGVGGDDSWGAPVHDEYLIPSDKPLSFSFVLRAI</sequence>
<dbReference type="Gene3D" id="2.70.98.10">
    <property type="match status" value="1"/>
</dbReference>
<evidence type="ECO:0000256" key="1">
    <source>
        <dbReference type="ARBA" id="ARBA00001412"/>
    </source>
</evidence>
<dbReference type="SUPFAM" id="SSF51445">
    <property type="entry name" value="(Trans)glycosidases"/>
    <property type="match status" value="1"/>
</dbReference>
<keyword evidence="6 8" id="KW-0326">Glycosidase</keyword>
<organism evidence="10 11">
    <name type="scientific">Candidatus Onthenecus intestinigallinarum</name>
    <dbReference type="NCBI Taxonomy" id="2840875"/>
    <lineage>
        <taxon>Bacteria</taxon>
        <taxon>Bacillati</taxon>
        <taxon>Bacillota</taxon>
        <taxon>Clostridia</taxon>
        <taxon>Eubacteriales</taxon>
        <taxon>Candidatus Onthenecus</taxon>
    </lineage>
</organism>
<dbReference type="InterPro" id="IPR036156">
    <property type="entry name" value="Beta-gal/glucu_dom_sf"/>
</dbReference>
<dbReference type="PANTHER" id="PTHR46323">
    <property type="entry name" value="BETA-GALACTOSIDASE"/>
    <property type="match status" value="1"/>
</dbReference>
<dbReference type="AlphaFoldDB" id="A0A9D0Z9L3"/>
<dbReference type="GO" id="GO:0005990">
    <property type="term" value="P:lactose catabolic process"/>
    <property type="evidence" value="ECO:0007669"/>
    <property type="project" value="TreeGrafter"/>
</dbReference>
<dbReference type="SUPFAM" id="SSF74650">
    <property type="entry name" value="Galactose mutarotase-like"/>
    <property type="match status" value="1"/>
</dbReference>
<dbReference type="InterPro" id="IPR032312">
    <property type="entry name" value="LacZ_4"/>
</dbReference>
<dbReference type="InterPro" id="IPR014718">
    <property type="entry name" value="GH-type_carb-bd"/>
</dbReference>
<dbReference type="InterPro" id="IPR006103">
    <property type="entry name" value="Glyco_hydro_2_cat"/>
</dbReference>
<dbReference type="InterPro" id="IPR006104">
    <property type="entry name" value="Glyco_hydro_2_N"/>
</dbReference>
<gene>
    <name evidence="10" type="ORF">IAB73_04190</name>
</gene>
<evidence type="ECO:0000256" key="5">
    <source>
        <dbReference type="ARBA" id="ARBA00022801"/>
    </source>
</evidence>
<dbReference type="Gene3D" id="2.60.40.10">
    <property type="entry name" value="Immunoglobulins"/>
    <property type="match status" value="2"/>
</dbReference>
<dbReference type="Proteomes" id="UP000886887">
    <property type="component" value="Unassembled WGS sequence"/>
</dbReference>
<dbReference type="PROSITE" id="PS00608">
    <property type="entry name" value="GLYCOSYL_HYDROL_F2_2"/>
    <property type="match status" value="1"/>
</dbReference>
<feature type="domain" description="Beta galactosidase small chain/" evidence="9">
    <location>
        <begin position="727"/>
        <end position="998"/>
    </location>
</feature>
<dbReference type="EC" id="3.2.1.23" evidence="3 8"/>
<dbReference type="InterPro" id="IPR006101">
    <property type="entry name" value="Glyco_hydro_2"/>
</dbReference>
<evidence type="ECO:0000256" key="6">
    <source>
        <dbReference type="ARBA" id="ARBA00023295"/>
    </source>
</evidence>
<evidence type="ECO:0000313" key="10">
    <source>
        <dbReference type="EMBL" id="HIQ71395.1"/>
    </source>
</evidence>
<dbReference type="InterPro" id="IPR004199">
    <property type="entry name" value="B-gal_small/dom_5"/>
</dbReference>
<dbReference type="GO" id="GO:0030246">
    <property type="term" value="F:carbohydrate binding"/>
    <property type="evidence" value="ECO:0007669"/>
    <property type="project" value="InterPro"/>
</dbReference>
<dbReference type="GO" id="GO:0009341">
    <property type="term" value="C:beta-galactosidase complex"/>
    <property type="evidence" value="ECO:0007669"/>
    <property type="project" value="InterPro"/>
</dbReference>
<dbReference type="InterPro" id="IPR023232">
    <property type="entry name" value="Glyco_hydro_2_AS"/>
</dbReference>
<proteinExistence type="inferred from homology"/>
<evidence type="ECO:0000256" key="2">
    <source>
        <dbReference type="ARBA" id="ARBA00007401"/>
    </source>
</evidence>
<dbReference type="PANTHER" id="PTHR46323:SF2">
    <property type="entry name" value="BETA-GALACTOSIDASE"/>
    <property type="match status" value="1"/>
</dbReference>
<dbReference type="Pfam" id="PF02836">
    <property type="entry name" value="Glyco_hydro_2_C"/>
    <property type="match status" value="1"/>
</dbReference>
<dbReference type="Gene3D" id="2.60.120.260">
    <property type="entry name" value="Galactose-binding domain-like"/>
    <property type="match status" value="1"/>
</dbReference>
<dbReference type="Pfam" id="PF02929">
    <property type="entry name" value="Bgal_small_N"/>
    <property type="match status" value="1"/>
</dbReference>
<dbReference type="Pfam" id="PF02837">
    <property type="entry name" value="Glyco_hydro_2_N"/>
    <property type="match status" value="1"/>
</dbReference>
<comment type="catalytic activity">
    <reaction evidence="1 8">
        <text>Hydrolysis of terminal non-reducing beta-D-galactose residues in beta-D-galactosides.</text>
        <dbReference type="EC" id="3.2.1.23"/>
    </reaction>
</comment>
<dbReference type="PRINTS" id="PR00132">
    <property type="entry name" value="GLHYDRLASE2"/>
</dbReference>
<dbReference type="Pfam" id="PF16353">
    <property type="entry name" value="LacZ_4"/>
    <property type="match status" value="1"/>
</dbReference>
<dbReference type="SMART" id="SM01038">
    <property type="entry name" value="Bgal_small_N"/>
    <property type="match status" value="1"/>
</dbReference>
<dbReference type="PROSITE" id="PS00719">
    <property type="entry name" value="GLYCOSYL_HYDROL_F2_1"/>
    <property type="match status" value="1"/>
</dbReference>
<dbReference type="EMBL" id="DVFJ01000011">
    <property type="protein sequence ID" value="HIQ71395.1"/>
    <property type="molecule type" value="Genomic_DNA"/>
</dbReference>
<name>A0A9D0Z9L3_9FIRM</name>
<evidence type="ECO:0000259" key="9">
    <source>
        <dbReference type="SMART" id="SM01038"/>
    </source>
</evidence>
<dbReference type="InterPro" id="IPR011013">
    <property type="entry name" value="Gal_mutarotase_sf_dom"/>
</dbReference>